<sequence>MLVDQHPGYHCGIGFPTLKGVWQLSRLNAHSLEWMGNDVARSGVSLALAHQGASRWLNNFIRQRSWLPPVVQPLVYYWRNTHITRSRAVCADDVVESNHGAAHMWFMWPEGADVEFLKWTNPWRGTEAIPDGFSEPIGSGAVCAVPLAGSSAPVPFRCHGDCDRDTSIRYLPAKNEARKNEGPGSRLKASTKAYHKLAYHVAVSGLGKVSANNFAPAKEAFWLLGSGACQSTPLSVSIRRLSEGSRGSEGGDVFDWGLKMKDLGKLNRSNAGRKGVSKDMRTHWEA</sequence>
<keyword evidence="2" id="KW-1185">Reference proteome</keyword>
<protein>
    <submittedName>
        <fullName evidence="1">Uncharacterized protein</fullName>
    </submittedName>
</protein>
<proteinExistence type="predicted"/>
<name>A0ACD2ZZ72_9AGAR</name>
<dbReference type="EMBL" id="ML209375">
    <property type="protein sequence ID" value="TFK58424.1"/>
    <property type="molecule type" value="Genomic_DNA"/>
</dbReference>
<organism evidence="1 2">
    <name type="scientific">Pluteus cervinus</name>
    <dbReference type="NCBI Taxonomy" id="181527"/>
    <lineage>
        <taxon>Eukaryota</taxon>
        <taxon>Fungi</taxon>
        <taxon>Dikarya</taxon>
        <taxon>Basidiomycota</taxon>
        <taxon>Agaricomycotina</taxon>
        <taxon>Agaricomycetes</taxon>
        <taxon>Agaricomycetidae</taxon>
        <taxon>Agaricales</taxon>
        <taxon>Pluteineae</taxon>
        <taxon>Pluteaceae</taxon>
        <taxon>Pluteus</taxon>
    </lineage>
</organism>
<gene>
    <name evidence="1" type="ORF">BDN72DRAFT_865947</name>
</gene>
<evidence type="ECO:0000313" key="2">
    <source>
        <dbReference type="Proteomes" id="UP000308600"/>
    </source>
</evidence>
<dbReference type="Proteomes" id="UP000308600">
    <property type="component" value="Unassembled WGS sequence"/>
</dbReference>
<accession>A0ACD2ZZ72</accession>
<reference evidence="1 2" key="1">
    <citation type="journal article" date="2019" name="Nat. Ecol. Evol.">
        <title>Megaphylogeny resolves global patterns of mushroom evolution.</title>
        <authorList>
            <person name="Varga T."/>
            <person name="Krizsan K."/>
            <person name="Foldi C."/>
            <person name="Dima B."/>
            <person name="Sanchez-Garcia M."/>
            <person name="Sanchez-Ramirez S."/>
            <person name="Szollosi G.J."/>
            <person name="Szarkandi J.G."/>
            <person name="Papp V."/>
            <person name="Albert L."/>
            <person name="Andreopoulos W."/>
            <person name="Angelini C."/>
            <person name="Antonin V."/>
            <person name="Barry K.W."/>
            <person name="Bougher N.L."/>
            <person name="Buchanan P."/>
            <person name="Buyck B."/>
            <person name="Bense V."/>
            <person name="Catcheside P."/>
            <person name="Chovatia M."/>
            <person name="Cooper J."/>
            <person name="Damon W."/>
            <person name="Desjardin D."/>
            <person name="Finy P."/>
            <person name="Geml J."/>
            <person name="Haridas S."/>
            <person name="Hughes K."/>
            <person name="Justo A."/>
            <person name="Karasinski D."/>
            <person name="Kautmanova I."/>
            <person name="Kiss B."/>
            <person name="Kocsube S."/>
            <person name="Kotiranta H."/>
            <person name="LaButti K.M."/>
            <person name="Lechner B.E."/>
            <person name="Liimatainen K."/>
            <person name="Lipzen A."/>
            <person name="Lukacs Z."/>
            <person name="Mihaltcheva S."/>
            <person name="Morgado L.N."/>
            <person name="Niskanen T."/>
            <person name="Noordeloos M.E."/>
            <person name="Ohm R.A."/>
            <person name="Ortiz-Santana B."/>
            <person name="Ovrebo C."/>
            <person name="Racz N."/>
            <person name="Riley R."/>
            <person name="Savchenko A."/>
            <person name="Shiryaev A."/>
            <person name="Soop K."/>
            <person name="Spirin V."/>
            <person name="Szebenyi C."/>
            <person name="Tomsovsky M."/>
            <person name="Tulloss R.E."/>
            <person name="Uehling J."/>
            <person name="Grigoriev I.V."/>
            <person name="Vagvolgyi C."/>
            <person name="Papp T."/>
            <person name="Martin F.M."/>
            <person name="Miettinen O."/>
            <person name="Hibbett D.S."/>
            <person name="Nagy L.G."/>
        </authorList>
    </citation>
    <scope>NUCLEOTIDE SEQUENCE [LARGE SCALE GENOMIC DNA]</scope>
    <source>
        <strain evidence="1 2">NL-1719</strain>
    </source>
</reference>
<evidence type="ECO:0000313" key="1">
    <source>
        <dbReference type="EMBL" id="TFK58424.1"/>
    </source>
</evidence>